<name>A0AA88TDF4_9TELE</name>
<evidence type="ECO:0000313" key="1">
    <source>
        <dbReference type="EMBL" id="KAK2878319.1"/>
    </source>
</evidence>
<dbReference type="EMBL" id="JAUYZG010000019">
    <property type="protein sequence ID" value="KAK2878319.1"/>
    <property type="molecule type" value="Genomic_DNA"/>
</dbReference>
<evidence type="ECO:0000313" key="2">
    <source>
        <dbReference type="Proteomes" id="UP001187343"/>
    </source>
</evidence>
<protein>
    <submittedName>
        <fullName evidence="1">Uncharacterized protein</fullName>
    </submittedName>
</protein>
<reference evidence="1" key="1">
    <citation type="submission" date="2023-08" db="EMBL/GenBank/DDBJ databases">
        <title>Chromosome-level Genome Assembly of mud carp (Cirrhinus molitorella).</title>
        <authorList>
            <person name="Liu H."/>
        </authorList>
    </citation>
    <scope>NUCLEOTIDE SEQUENCE</scope>
    <source>
        <strain evidence="1">Prfri</strain>
        <tissue evidence="1">Muscle</tissue>
    </source>
</reference>
<organism evidence="1 2">
    <name type="scientific">Cirrhinus molitorella</name>
    <name type="common">mud carp</name>
    <dbReference type="NCBI Taxonomy" id="172907"/>
    <lineage>
        <taxon>Eukaryota</taxon>
        <taxon>Metazoa</taxon>
        <taxon>Chordata</taxon>
        <taxon>Craniata</taxon>
        <taxon>Vertebrata</taxon>
        <taxon>Euteleostomi</taxon>
        <taxon>Actinopterygii</taxon>
        <taxon>Neopterygii</taxon>
        <taxon>Teleostei</taxon>
        <taxon>Ostariophysi</taxon>
        <taxon>Cypriniformes</taxon>
        <taxon>Cyprinidae</taxon>
        <taxon>Labeoninae</taxon>
        <taxon>Labeonini</taxon>
        <taxon>Cirrhinus</taxon>
    </lineage>
</organism>
<accession>A0AA88TDF4</accession>
<proteinExistence type="predicted"/>
<dbReference type="AlphaFoldDB" id="A0AA88TDF4"/>
<gene>
    <name evidence="1" type="ORF">Q8A67_019110</name>
</gene>
<comment type="caution">
    <text evidence="1">The sequence shown here is derived from an EMBL/GenBank/DDBJ whole genome shotgun (WGS) entry which is preliminary data.</text>
</comment>
<dbReference type="Proteomes" id="UP001187343">
    <property type="component" value="Unassembled WGS sequence"/>
</dbReference>
<keyword evidence="2" id="KW-1185">Reference proteome</keyword>
<sequence length="98" mass="11117">MPHEEFKNGMKWKMRTNRDTHVIVLLRSIASRVSSKATDTLKVCPSRQLALSISISDEQPLASGKMLSKEGLFTNLLLAKYWTALARLNTDEFLHESL</sequence>